<dbReference type="CDD" id="cd02859">
    <property type="entry name" value="E_set_AMPKbeta_like_N"/>
    <property type="match status" value="1"/>
</dbReference>
<feature type="non-terminal residue" evidence="3">
    <location>
        <position position="1"/>
    </location>
</feature>
<dbReference type="PANTHER" id="PTHR10343">
    <property type="entry name" value="5'-AMP-ACTIVATED PROTEIN KINASE , BETA SUBUNIT"/>
    <property type="match status" value="1"/>
</dbReference>
<dbReference type="InterPro" id="IPR032640">
    <property type="entry name" value="AMPK1_CBM"/>
</dbReference>
<proteinExistence type="inferred from homology"/>
<dbReference type="GO" id="GO:0031588">
    <property type="term" value="C:nucleotide-activated protein kinase complex"/>
    <property type="evidence" value="ECO:0007669"/>
    <property type="project" value="TreeGrafter"/>
</dbReference>
<reference evidence="4" key="2">
    <citation type="submission" date="2015-01" db="EMBL/GenBank/DDBJ databases">
        <title>Evolutionary Origins and Diversification of the Mycorrhizal Mutualists.</title>
        <authorList>
            <consortium name="DOE Joint Genome Institute"/>
            <consortium name="Mycorrhizal Genomics Consortium"/>
            <person name="Kohler A."/>
            <person name="Kuo A."/>
            <person name="Nagy L.G."/>
            <person name="Floudas D."/>
            <person name="Copeland A."/>
            <person name="Barry K.W."/>
            <person name="Cichocki N."/>
            <person name="Veneault-Fourrey C."/>
            <person name="LaButti K."/>
            <person name="Lindquist E.A."/>
            <person name="Lipzen A."/>
            <person name="Lundell T."/>
            <person name="Morin E."/>
            <person name="Murat C."/>
            <person name="Riley R."/>
            <person name="Ohm R."/>
            <person name="Sun H."/>
            <person name="Tunlid A."/>
            <person name="Henrissat B."/>
            <person name="Grigoriev I.V."/>
            <person name="Hibbett D.S."/>
            <person name="Martin F."/>
        </authorList>
    </citation>
    <scope>NUCLEOTIDE SEQUENCE [LARGE SCALE GENOMIC DNA]</scope>
    <source>
        <strain evidence="4">F 1598</strain>
    </source>
</reference>
<dbReference type="InParanoid" id="A0A0C3G007"/>
<organism evidence="3 4">
    <name type="scientific">Piloderma croceum (strain F 1598)</name>
    <dbReference type="NCBI Taxonomy" id="765440"/>
    <lineage>
        <taxon>Eukaryota</taxon>
        <taxon>Fungi</taxon>
        <taxon>Dikarya</taxon>
        <taxon>Basidiomycota</taxon>
        <taxon>Agaricomycotina</taxon>
        <taxon>Agaricomycetes</taxon>
        <taxon>Agaricomycetidae</taxon>
        <taxon>Atheliales</taxon>
        <taxon>Atheliaceae</taxon>
        <taxon>Piloderma</taxon>
    </lineage>
</organism>
<evidence type="ECO:0000256" key="1">
    <source>
        <dbReference type="ARBA" id="ARBA00010926"/>
    </source>
</evidence>
<dbReference type="Pfam" id="PF16561">
    <property type="entry name" value="AMPK1_CBM"/>
    <property type="match status" value="1"/>
</dbReference>
<dbReference type="GO" id="GO:0005634">
    <property type="term" value="C:nucleus"/>
    <property type="evidence" value="ECO:0007669"/>
    <property type="project" value="TreeGrafter"/>
</dbReference>
<name>A0A0C3G007_PILCF</name>
<dbReference type="InterPro" id="IPR050827">
    <property type="entry name" value="CRP1_MDG1_kinase"/>
</dbReference>
<comment type="similarity">
    <text evidence="1">Belongs to the 5'-AMP-activated protein kinase beta subunit family.</text>
</comment>
<protein>
    <submittedName>
        <fullName evidence="3">Carbohydrate-binding module family 48 protein</fullName>
    </submittedName>
</protein>
<dbReference type="AlphaFoldDB" id="A0A0C3G007"/>
<dbReference type="GO" id="GO:0019901">
    <property type="term" value="F:protein kinase binding"/>
    <property type="evidence" value="ECO:0007669"/>
    <property type="project" value="TreeGrafter"/>
</dbReference>
<evidence type="ECO:0000313" key="4">
    <source>
        <dbReference type="Proteomes" id="UP000054166"/>
    </source>
</evidence>
<keyword evidence="4" id="KW-1185">Reference proteome</keyword>
<feature type="non-terminal residue" evidence="3">
    <location>
        <position position="105"/>
    </location>
</feature>
<reference evidence="3 4" key="1">
    <citation type="submission" date="2014-04" db="EMBL/GenBank/DDBJ databases">
        <authorList>
            <consortium name="DOE Joint Genome Institute"/>
            <person name="Kuo A."/>
            <person name="Tarkka M."/>
            <person name="Buscot F."/>
            <person name="Kohler A."/>
            <person name="Nagy L.G."/>
            <person name="Floudas D."/>
            <person name="Copeland A."/>
            <person name="Barry K.W."/>
            <person name="Cichocki N."/>
            <person name="Veneault-Fourrey C."/>
            <person name="LaButti K."/>
            <person name="Lindquist E.A."/>
            <person name="Lipzen A."/>
            <person name="Lundell T."/>
            <person name="Morin E."/>
            <person name="Murat C."/>
            <person name="Sun H."/>
            <person name="Tunlid A."/>
            <person name="Henrissat B."/>
            <person name="Grigoriev I.V."/>
            <person name="Hibbett D.S."/>
            <person name="Martin F."/>
            <person name="Nordberg H.P."/>
            <person name="Cantor M.N."/>
            <person name="Hua S.X."/>
        </authorList>
    </citation>
    <scope>NUCLEOTIDE SEQUENCE [LARGE SCALE GENOMIC DNA]</scope>
    <source>
        <strain evidence="3 4">F 1598</strain>
    </source>
</reference>
<evidence type="ECO:0000259" key="2">
    <source>
        <dbReference type="Pfam" id="PF16561"/>
    </source>
</evidence>
<dbReference type="InterPro" id="IPR013783">
    <property type="entry name" value="Ig-like_fold"/>
</dbReference>
<gene>
    <name evidence="3" type="ORF">PILCRDRAFT_46985</name>
</gene>
<feature type="domain" description="AMP-activated protein kinase glycogen-binding" evidence="2">
    <location>
        <begin position="5"/>
        <end position="84"/>
    </location>
</feature>
<dbReference type="STRING" id="765440.A0A0C3G007"/>
<dbReference type="EMBL" id="KN832989">
    <property type="protein sequence ID" value="KIM83841.1"/>
    <property type="molecule type" value="Genomic_DNA"/>
</dbReference>
<dbReference type="HOGENOM" id="CLU_2446805_0_0_1"/>
<dbReference type="PANTHER" id="PTHR10343:SF84">
    <property type="entry name" value="5'-AMP-ACTIVATED PROTEIN KINASE SUBUNIT BETA-1"/>
    <property type="match status" value="1"/>
</dbReference>
<dbReference type="Proteomes" id="UP000054166">
    <property type="component" value="Unassembled WGS sequence"/>
</dbReference>
<dbReference type="GO" id="GO:0005737">
    <property type="term" value="C:cytoplasm"/>
    <property type="evidence" value="ECO:0007669"/>
    <property type="project" value="TreeGrafter"/>
</dbReference>
<dbReference type="Gene3D" id="2.60.40.10">
    <property type="entry name" value="Immunoglobulins"/>
    <property type="match status" value="1"/>
</dbReference>
<dbReference type="OrthoDB" id="5873279at2759"/>
<evidence type="ECO:0000313" key="3">
    <source>
        <dbReference type="EMBL" id="KIM83841.1"/>
    </source>
</evidence>
<accession>A0A0C3G007</accession>
<dbReference type="GO" id="GO:0007165">
    <property type="term" value="P:signal transduction"/>
    <property type="evidence" value="ECO:0007669"/>
    <property type="project" value="TreeGrafter"/>
</dbReference>
<dbReference type="SUPFAM" id="SSF81296">
    <property type="entry name" value="E set domains"/>
    <property type="match status" value="1"/>
</dbReference>
<sequence>DTHEAVLRWPHIDAKEVIVSGDFDQWSNSVHLAKDESGFAAKVKIPWGAKVEYKFLVDGQWKTSDAPVETDPSGRYTNNVFIAPPKPVSSVSAAISYVASGLGAA</sequence>
<dbReference type="InterPro" id="IPR014756">
    <property type="entry name" value="Ig_E-set"/>
</dbReference>